<feature type="transmembrane region" description="Helical" evidence="6">
    <location>
        <begin position="335"/>
        <end position="356"/>
    </location>
</feature>
<dbReference type="GO" id="GO:0016020">
    <property type="term" value="C:membrane"/>
    <property type="evidence" value="ECO:0007669"/>
    <property type="project" value="UniProtKB-SubCell"/>
</dbReference>
<reference evidence="7 8" key="1">
    <citation type="submission" date="2019-04" db="EMBL/GenBank/DDBJ databases">
        <title>Friends and foes A comparative genomics study of 23 Aspergillus species from section Flavi.</title>
        <authorList>
            <consortium name="DOE Joint Genome Institute"/>
            <person name="Kjaerbolling I."/>
            <person name="Vesth T."/>
            <person name="Frisvad J.C."/>
            <person name="Nybo J.L."/>
            <person name="Theobald S."/>
            <person name="Kildgaard S."/>
            <person name="Isbrandt T."/>
            <person name="Kuo A."/>
            <person name="Sato A."/>
            <person name="Lyhne E.K."/>
            <person name="Kogle M.E."/>
            <person name="Wiebenga A."/>
            <person name="Kun R.S."/>
            <person name="Lubbers R.J."/>
            <person name="Makela M.R."/>
            <person name="Barry K."/>
            <person name="Chovatia M."/>
            <person name="Clum A."/>
            <person name="Daum C."/>
            <person name="Haridas S."/>
            <person name="He G."/>
            <person name="LaButti K."/>
            <person name="Lipzen A."/>
            <person name="Mondo S."/>
            <person name="Riley R."/>
            <person name="Salamov A."/>
            <person name="Simmons B.A."/>
            <person name="Magnuson J.K."/>
            <person name="Henrissat B."/>
            <person name="Mortensen U.H."/>
            <person name="Larsen T.O."/>
            <person name="Devries R.P."/>
            <person name="Grigoriev I.V."/>
            <person name="Machida M."/>
            <person name="Baker S.E."/>
            <person name="Andersen M.R."/>
        </authorList>
    </citation>
    <scope>NUCLEOTIDE SEQUENCE [LARGE SCALE GENOMIC DNA]</scope>
    <source>
        <strain evidence="7 8">CBS 151.66</strain>
    </source>
</reference>
<protein>
    <submittedName>
        <fullName evidence="7">Major facilitator superfamily domain-containing protein</fullName>
    </submittedName>
</protein>
<accession>A0A5N5WRD8</accession>
<name>A0A5N5WRD8_9EURO</name>
<evidence type="ECO:0000256" key="5">
    <source>
        <dbReference type="ARBA" id="ARBA00023136"/>
    </source>
</evidence>
<feature type="transmembrane region" description="Helical" evidence="6">
    <location>
        <begin position="181"/>
        <end position="204"/>
    </location>
</feature>
<feature type="transmembrane region" description="Helical" evidence="6">
    <location>
        <begin position="113"/>
        <end position="134"/>
    </location>
</feature>
<feature type="transmembrane region" description="Helical" evidence="6">
    <location>
        <begin position="146"/>
        <end position="169"/>
    </location>
</feature>
<evidence type="ECO:0000256" key="2">
    <source>
        <dbReference type="ARBA" id="ARBA00022448"/>
    </source>
</evidence>
<dbReference type="AlphaFoldDB" id="A0A5N5WRD8"/>
<dbReference type="OrthoDB" id="2962993at2759"/>
<dbReference type="EMBL" id="ML732328">
    <property type="protein sequence ID" value="KAB8069744.1"/>
    <property type="molecule type" value="Genomic_DNA"/>
</dbReference>
<dbReference type="Gene3D" id="1.20.1250.20">
    <property type="entry name" value="MFS general substrate transporter like domains"/>
    <property type="match status" value="1"/>
</dbReference>
<evidence type="ECO:0000256" key="6">
    <source>
        <dbReference type="SAM" id="Phobius"/>
    </source>
</evidence>
<dbReference type="PANTHER" id="PTHR43791">
    <property type="entry name" value="PERMEASE-RELATED"/>
    <property type="match status" value="1"/>
</dbReference>
<dbReference type="Proteomes" id="UP000326565">
    <property type="component" value="Unassembled WGS sequence"/>
</dbReference>
<feature type="transmembrane region" description="Helical" evidence="6">
    <location>
        <begin position="81"/>
        <end position="101"/>
    </location>
</feature>
<feature type="transmembrane region" description="Helical" evidence="6">
    <location>
        <begin position="248"/>
        <end position="267"/>
    </location>
</feature>
<evidence type="ECO:0000313" key="7">
    <source>
        <dbReference type="EMBL" id="KAB8069744.1"/>
    </source>
</evidence>
<keyword evidence="3 6" id="KW-0812">Transmembrane</keyword>
<proteinExistence type="predicted"/>
<keyword evidence="2" id="KW-0813">Transport</keyword>
<evidence type="ECO:0000256" key="3">
    <source>
        <dbReference type="ARBA" id="ARBA00022692"/>
    </source>
</evidence>
<organism evidence="7 8">
    <name type="scientific">Aspergillus leporis</name>
    <dbReference type="NCBI Taxonomy" id="41062"/>
    <lineage>
        <taxon>Eukaryota</taxon>
        <taxon>Fungi</taxon>
        <taxon>Dikarya</taxon>
        <taxon>Ascomycota</taxon>
        <taxon>Pezizomycotina</taxon>
        <taxon>Eurotiomycetes</taxon>
        <taxon>Eurotiomycetidae</taxon>
        <taxon>Eurotiales</taxon>
        <taxon>Aspergillaceae</taxon>
        <taxon>Aspergillus</taxon>
        <taxon>Aspergillus subgen. Circumdati</taxon>
    </lineage>
</organism>
<gene>
    <name evidence="7" type="ORF">BDV29DRAFT_194646</name>
</gene>
<evidence type="ECO:0000313" key="8">
    <source>
        <dbReference type="Proteomes" id="UP000326565"/>
    </source>
</evidence>
<comment type="subcellular location">
    <subcellularLocation>
        <location evidence="1">Membrane</location>
        <topology evidence="1">Multi-pass membrane protein</topology>
    </subcellularLocation>
</comment>
<evidence type="ECO:0000256" key="1">
    <source>
        <dbReference type="ARBA" id="ARBA00004141"/>
    </source>
</evidence>
<feature type="transmembrane region" description="Helical" evidence="6">
    <location>
        <begin position="279"/>
        <end position="302"/>
    </location>
</feature>
<dbReference type="GO" id="GO:0022857">
    <property type="term" value="F:transmembrane transporter activity"/>
    <property type="evidence" value="ECO:0007669"/>
    <property type="project" value="TreeGrafter"/>
</dbReference>
<dbReference type="SUPFAM" id="SSF103473">
    <property type="entry name" value="MFS general substrate transporter"/>
    <property type="match status" value="1"/>
</dbReference>
<keyword evidence="5 6" id="KW-0472">Membrane</keyword>
<dbReference type="InterPro" id="IPR036259">
    <property type="entry name" value="MFS_trans_sf"/>
</dbReference>
<keyword evidence="4 6" id="KW-1133">Transmembrane helix</keyword>
<dbReference type="PANTHER" id="PTHR43791:SF54">
    <property type="entry name" value="MAJOR FACILITATOR SUPERFAMILY (MFS) PROFILE DOMAIN-CONTAINING PROTEIN-RELATED"/>
    <property type="match status" value="1"/>
</dbReference>
<keyword evidence="8" id="KW-1185">Reference proteome</keyword>
<sequence>MPDSRPEGKDPAIVIIEDFRVLRLNAEDEEFDLNYPSERRKATLDIRLVPMLATLYLISHLDRADIGYTNIEGLMDDRNLSGIQSNAVLRIFFVLLSFSVTSNMLQKNFKRQSVYLGIFMALTGVVHNFAGLMVTRVLLGTFEAGFFPGAFYCASALSGAFSDLLAAVVAKLDGAGGYDGWRWIFILEGLFTVLLGTSCFFFLIDSPTPSGRWLEPDETRFLQLQKFIKEGEQDTKQRSKMGFSSTSAHLMTIPPYVAGAIPAVCFSRLSDRFYWRVPFVVIPHTLLTIGFFAVILALVGLYPVHLATTSWASNNLTPSNRRAIGVAFNICKPKYYTGFGLLISFGVSALFLALVLEASFWWENNRGGKISEDKIREPYTEEQLLDLGVKSPLFRYTL</sequence>
<evidence type="ECO:0000256" key="4">
    <source>
        <dbReference type="ARBA" id="ARBA00022989"/>
    </source>
</evidence>